<feature type="active site" description="Cysteine persulfide intermediate" evidence="3">
    <location>
        <position position="137"/>
    </location>
</feature>
<dbReference type="GO" id="GO:0016783">
    <property type="term" value="F:sulfurtransferase activity"/>
    <property type="evidence" value="ECO:0007669"/>
    <property type="project" value="InterPro"/>
</dbReference>
<dbReference type="SUPFAM" id="SSF53927">
    <property type="entry name" value="Cytidine deaminase-like"/>
    <property type="match status" value="1"/>
</dbReference>
<keyword evidence="1 3" id="KW-0963">Cytoplasm</keyword>
<dbReference type="Pfam" id="PF02634">
    <property type="entry name" value="FdhD-NarQ"/>
    <property type="match status" value="1"/>
</dbReference>
<dbReference type="PANTHER" id="PTHR30592:SF1">
    <property type="entry name" value="SULFUR CARRIER PROTEIN FDHD"/>
    <property type="match status" value="1"/>
</dbReference>
<comment type="similarity">
    <text evidence="3">Belongs to the FdhD family.</text>
</comment>
<dbReference type="EMBL" id="NZEX01000117">
    <property type="protein sequence ID" value="MAH63846.1"/>
    <property type="molecule type" value="Genomic_DNA"/>
</dbReference>
<dbReference type="PANTHER" id="PTHR30592">
    <property type="entry name" value="FORMATE DEHYDROGENASE"/>
    <property type="match status" value="1"/>
</dbReference>
<reference evidence="5" key="1">
    <citation type="submission" date="2017-09" db="EMBL/GenBank/DDBJ databases">
        <title>The Reconstruction of 2,631 Draft Metagenome-Assembled Genomes from the Global Oceans.</title>
        <authorList>
            <person name="Tully B.J."/>
            <person name="Graham E.D."/>
            <person name="Heidelberg J.F."/>
        </authorList>
    </citation>
    <scope>NUCLEOTIDE SEQUENCE [LARGE SCALE GENOMIC DNA]</scope>
</reference>
<sequence>MGDLRRSISVIFISLLFSKSVKSIHKIKVKVLRKDGSRYSLLDVVAVEEPLEIRLSVQGFTLRVATTMRTPGHDKELALGFLWSEGVIRDIDSVQSVKRSLDPRIEVSENVIVVELSSGTQVDWSRLNRKVDVQSSCGICGRQSLQSLRNLEINRPKGAIWPSDLSLGTFSKKLSSSQEMFRKTGGVHASGLFDYDGNLICLREDVGRHNALDKVVGWSLNHKNTPTEDMILLVSGRISFELVQKALLVGIPNLVGIGAPSSLAIELAQEFDMTLLGFQRECSVNVYSGDWRIGKS</sequence>
<dbReference type="GO" id="GO:0097163">
    <property type="term" value="F:sulfur carrier activity"/>
    <property type="evidence" value="ECO:0007669"/>
    <property type="project" value="UniProtKB-UniRule"/>
</dbReference>
<dbReference type="GO" id="GO:0005737">
    <property type="term" value="C:cytoplasm"/>
    <property type="evidence" value="ECO:0007669"/>
    <property type="project" value="UniProtKB-SubCell"/>
</dbReference>
<dbReference type="NCBIfam" id="TIGR00129">
    <property type="entry name" value="fdhD_narQ"/>
    <property type="match status" value="1"/>
</dbReference>
<gene>
    <name evidence="3" type="primary">fdhD</name>
    <name evidence="4" type="ORF">CMN54_10465</name>
</gene>
<dbReference type="InterPro" id="IPR003786">
    <property type="entry name" value="FdhD"/>
</dbReference>
<proteinExistence type="inferred from homology"/>
<dbReference type="Gene3D" id="3.10.20.10">
    <property type="match status" value="1"/>
</dbReference>
<evidence type="ECO:0000256" key="2">
    <source>
        <dbReference type="ARBA" id="ARBA00023150"/>
    </source>
</evidence>
<accession>A0A2D6YKY0</accession>
<comment type="subcellular location">
    <subcellularLocation>
        <location evidence="3">Cytoplasm</location>
    </subcellularLocation>
</comment>
<organism evidence="4 5">
    <name type="scientific">SAR324 cluster bacterium</name>
    <dbReference type="NCBI Taxonomy" id="2024889"/>
    <lineage>
        <taxon>Bacteria</taxon>
        <taxon>Deltaproteobacteria</taxon>
        <taxon>SAR324 cluster</taxon>
    </lineage>
</organism>
<comment type="function">
    <text evidence="3">Required for formate dehydrogenase (FDH) activity. Acts as a sulfur carrier protein that transfers sulfur from IscS to the molybdenum cofactor prior to its insertion into FDH.</text>
</comment>
<dbReference type="Proteomes" id="UP000226525">
    <property type="component" value="Unassembled WGS sequence"/>
</dbReference>
<dbReference type="HAMAP" id="MF_00187">
    <property type="entry name" value="FdhD"/>
    <property type="match status" value="1"/>
</dbReference>
<dbReference type="PIRSF" id="PIRSF015626">
    <property type="entry name" value="FdhD"/>
    <property type="match status" value="1"/>
</dbReference>
<evidence type="ECO:0000313" key="5">
    <source>
        <dbReference type="Proteomes" id="UP000226525"/>
    </source>
</evidence>
<dbReference type="GO" id="GO:0006777">
    <property type="term" value="P:Mo-molybdopterin cofactor biosynthetic process"/>
    <property type="evidence" value="ECO:0007669"/>
    <property type="project" value="UniProtKB-UniRule"/>
</dbReference>
<evidence type="ECO:0000256" key="3">
    <source>
        <dbReference type="HAMAP-Rule" id="MF_00187"/>
    </source>
</evidence>
<keyword evidence="2 3" id="KW-0501">Molybdenum cofactor biosynthesis</keyword>
<evidence type="ECO:0000313" key="4">
    <source>
        <dbReference type="EMBL" id="MAH63846.1"/>
    </source>
</evidence>
<comment type="caution">
    <text evidence="4">The sequence shown here is derived from an EMBL/GenBank/DDBJ whole genome shotgun (WGS) entry which is preliminary data.</text>
</comment>
<comment type="caution">
    <text evidence="3">Lacks conserved residue(s) required for the propagation of feature annotation.</text>
</comment>
<dbReference type="InterPro" id="IPR016193">
    <property type="entry name" value="Cytidine_deaminase-like"/>
</dbReference>
<name>A0A2D6YKY0_9DELT</name>
<dbReference type="Gene3D" id="3.40.140.10">
    <property type="entry name" value="Cytidine Deaminase, domain 2"/>
    <property type="match status" value="1"/>
</dbReference>
<dbReference type="AlphaFoldDB" id="A0A2D6YKY0"/>
<protein>
    <recommendedName>
        <fullName evidence="3">Sulfur carrier protein FdhD</fullName>
    </recommendedName>
</protein>
<evidence type="ECO:0000256" key="1">
    <source>
        <dbReference type="ARBA" id="ARBA00022490"/>
    </source>
</evidence>